<evidence type="ECO:0000313" key="10">
    <source>
        <dbReference type="Proteomes" id="UP000269721"/>
    </source>
</evidence>
<name>A0A4P9W4J6_9FUNG</name>
<evidence type="ECO:0000256" key="2">
    <source>
        <dbReference type="ARBA" id="ARBA00007277"/>
    </source>
</evidence>
<dbReference type="Proteomes" id="UP000269721">
    <property type="component" value="Unassembled WGS sequence"/>
</dbReference>
<feature type="non-terminal residue" evidence="9">
    <location>
        <position position="1"/>
    </location>
</feature>
<dbReference type="PANTHER" id="PTHR42758:SF2">
    <property type="entry name" value="PHOSPHATIDYLGLYCEROL PHOSPHOLIPASE C"/>
    <property type="match status" value="1"/>
</dbReference>
<feature type="domain" description="GP-PDE" evidence="8">
    <location>
        <begin position="1"/>
        <end position="235"/>
    </location>
</feature>
<proteinExistence type="inferred from homology"/>
<accession>A0A4P9W4J6</accession>
<dbReference type="Pfam" id="PF03009">
    <property type="entry name" value="GDPD"/>
    <property type="match status" value="1"/>
</dbReference>
<evidence type="ECO:0000256" key="6">
    <source>
        <dbReference type="ARBA" id="ARBA00023098"/>
    </source>
</evidence>
<dbReference type="Gene3D" id="3.20.20.190">
    <property type="entry name" value="Phosphatidylinositol (PI) phosphodiesterase"/>
    <property type="match status" value="1"/>
</dbReference>
<dbReference type="PANTHER" id="PTHR42758">
    <property type="entry name" value="PHOSPHATIDYLGLYCEROL PHOSPHOLIPASE C"/>
    <property type="match status" value="1"/>
</dbReference>
<comment type="similarity">
    <text evidence="2">Belongs to the glycerophosphoryl diester phosphodiesterase family.</text>
</comment>
<evidence type="ECO:0000256" key="5">
    <source>
        <dbReference type="ARBA" id="ARBA00022989"/>
    </source>
</evidence>
<evidence type="ECO:0000259" key="8">
    <source>
        <dbReference type="PROSITE" id="PS51704"/>
    </source>
</evidence>
<dbReference type="GO" id="GO:0034479">
    <property type="term" value="F:phosphatidylglycerol phospholipase C activity"/>
    <property type="evidence" value="ECO:0007669"/>
    <property type="project" value="TreeGrafter"/>
</dbReference>
<dbReference type="SUPFAM" id="SSF51695">
    <property type="entry name" value="PLC-like phosphodiesterases"/>
    <property type="match status" value="1"/>
</dbReference>
<dbReference type="OrthoDB" id="1058301at2759"/>
<dbReference type="InterPro" id="IPR017946">
    <property type="entry name" value="PLC-like_Pdiesterase_TIM-brl"/>
</dbReference>
<reference evidence="10" key="1">
    <citation type="journal article" date="2018" name="Nat. Microbiol.">
        <title>Leveraging single-cell genomics to expand the fungal tree of life.</title>
        <authorList>
            <person name="Ahrendt S.R."/>
            <person name="Quandt C.A."/>
            <person name="Ciobanu D."/>
            <person name="Clum A."/>
            <person name="Salamov A."/>
            <person name="Andreopoulos B."/>
            <person name="Cheng J.F."/>
            <person name="Woyke T."/>
            <person name="Pelin A."/>
            <person name="Henrissat B."/>
            <person name="Reynolds N.K."/>
            <person name="Benny G.L."/>
            <person name="Smith M.E."/>
            <person name="James T.Y."/>
            <person name="Grigoriev I.V."/>
        </authorList>
    </citation>
    <scope>NUCLEOTIDE SEQUENCE [LARGE SCALE GENOMIC DNA]</scope>
</reference>
<organism evidence="9 10">
    <name type="scientific">Blyttiomyces helicus</name>
    <dbReference type="NCBI Taxonomy" id="388810"/>
    <lineage>
        <taxon>Eukaryota</taxon>
        <taxon>Fungi</taxon>
        <taxon>Fungi incertae sedis</taxon>
        <taxon>Chytridiomycota</taxon>
        <taxon>Chytridiomycota incertae sedis</taxon>
        <taxon>Chytridiomycetes</taxon>
        <taxon>Chytridiomycetes incertae sedis</taxon>
        <taxon>Blyttiomyces</taxon>
    </lineage>
</organism>
<keyword evidence="3" id="KW-0812">Transmembrane</keyword>
<keyword evidence="7" id="KW-0472">Membrane</keyword>
<dbReference type="EMBL" id="KZ998909">
    <property type="protein sequence ID" value="RKO85620.1"/>
    <property type="molecule type" value="Genomic_DNA"/>
</dbReference>
<dbReference type="GO" id="GO:0005737">
    <property type="term" value="C:cytoplasm"/>
    <property type="evidence" value="ECO:0007669"/>
    <property type="project" value="UniProtKB-ARBA"/>
</dbReference>
<sequence length="254" mass="28010">YSYSAHTLNVDLLELDCHMTKDGKAVVIHDENLGRLCGTPDINVSKTNYADLPPLLLRPELSPEARVRIAADPDGTRIPLLSELLAEFPRYPMQIDVKDGPEALVIDVGNQIIAKGRELDTVWGSFKAPISNLCRVHFGTSIPLMFTVTRMLQAYAMWGVGALGWMELDESAMVAPYMWWLIRPGFLEALNRRGVAVIVFGGSGALNTVEEYETVAKLGANGICTDRPALLTEWLKSNRLNKVEDFYTGGAQSS</sequence>
<comment type="subcellular location">
    <subcellularLocation>
        <location evidence="1">Membrane</location>
    </subcellularLocation>
</comment>
<evidence type="ECO:0000256" key="4">
    <source>
        <dbReference type="ARBA" id="ARBA00022801"/>
    </source>
</evidence>
<dbReference type="GO" id="GO:0046475">
    <property type="term" value="P:glycerophospholipid catabolic process"/>
    <property type="evidence" value="ECO:0007669"/>
    <property type="project" value="TreeGrafter"/>
</dbReference>
<keyword evidence="4" id="KW-0378">Hydrolase</keyword>
<evidence type="ECO:0000256" key="3">
    <source>
        <dbReference type="ARBA" id="ARBA00022692"/>
    </source>
</evidence>
<evidence type="ECO:0000256" key="1">
    <source>
        <dbReference type="ARBA" id="ARBA00004370"/>
    </source>
</evidence>
<dbReference type="PROSITE" id="PS51704">
    <property type="entry name" value="GP_PDE"/>
    <property type="match status" value="1"/>
</dbReference>
<keyword evidence="10" id="KW-1185">Reference proteome</keyword>
<evidence type="ECO:0000313" key="9">
    <source>
        <dbReference type="EMBL" id="RKO85620.1"/>
    </source>
</evidence>
<gene>
    <name evidence="9" type="ORF">BDK51DRAFT_22385</name>
</gene>
<dbReference type="GO" id="GO:0016020">
    <property type="term" value="C:membrane"/>
    <property type="evidence" value="ECO:0007669"/>
    <property type="project" value="UniProtKB-SubCell"/>
</dbReference>
<keyword evidence="6" id="KW-0443">Lipid metabolism</keyword>
<keyword evidence="5" id="KW-1133">Transmembrane helix</keyword>
<protein>
    <submittedName>
        <fullName evidence="9">PLC-like phosphodiesterase</fullName>
    </submittedName>
</protein>
<dbReference type="InterPro" id="IPR030395">
    <property type="entry name" value="GP_PDE_dom"/>
</dbReference>
<evidence type="ECO:0000256" key="7">
    <source>
        <dbReference type="ARBA" id="ARBA00023136"/>
    </source>
</evidence>
<dbReference type="AlphaFoldDB" id="A0A4P9W4J6"/>
<dbReference type="InterPro" id="IPR052271">
    <property type="entry name" value="GDPD-Related"/>
</dbReference>